<evidence type="ECO:0000313" key="16">
    <source>
        <dbReference type="Proteomes" id="UP000283497"/>
    </source>
</evidence>
<dbReference type="Proteomes" id="UP000286561">
    <property type="component" value="Unassembled WGS sequence"/>
</dbReference>
<dbReference type="PANTHER" id="PTHR45625:SF4">
    <property type="entry name" value="PEPTIDYLPROLYL ISOMERASE DOMAIN AND WD REPEAT-CONTAINING PROTEIN 1"/>
    <property type="match status" value="1"/>
</dbReference>
<dbReference type="InterPro" id="IPR029000">
    <property type="entry name" value="Cyclophilin-like_dom_sf"/>
</dbReference>
<dbReference type="InterPro" id="IPR002130">
    <property type="entry name" value="Cyclophilin-type_PPIase_dom"/>
</dbReference>
<dbReference type="EMBL" id="QSOE01000018">
    <property type="protein sequence ID" value="RGI90563.1"/>
    <property type="molecule type" value="Genomic_DNA"/>
</dbReference>
<dbReference type="EMBL" id="QRNJ01000034">
    <property type="protein sequence ID" value="RHK38427.1"/>
    <property type="molecule type" value="Genomic_DNA"/>
</dbReference>
<dbReference type="EMBL" id="CYYC01000022">
    <property type="protein sequence ID" value="CUN05496.1"/>
    <property type="molecule type" value="Genomic_DNA"/>
</dbReference>
<dbReference type="InterPro" id="IPR044666">
    <property type="entry name" value="Cyclophilin_A-like"/>
</dbReference>
<dbReference type="Gene3D" id="2.40.100.10">
    <property type="entry name" value="Cyclophilin-like"/>
    <property type="match status" value="1"/>
</dbReference>
<dbReference type="OrthoDB" id="9807797at2"/>
<reference evidence="13 14" key="1">
    <citation type="submission" date="2015-09" db="EMBL/GenBank/DDBJ databases">
        <authorList>
            <consortium name="Pathogen Informatics"/>
        </authorList>
    </citation>
    <scope>NUCLEOTIDE SEQUENCE [LARGE SCALE GENOMIC DNA]</scope>
    <source>
        <strain evidence="8 14">2789STDY5834835</strain>
        <strain evidence="7 13">2789STDY5834966</strain>
    </source>
</reference>
<dbReference type="PANTHER" id="PTHR45625">
    <property type="entry name" value="PEPTIDYL-PROLYL CIS-TRANS ISOMERASE-RELATED"/>
    <property type="match status" value="1"/>
</dbReference>
<dbReference type="PRINTS" id="PR00153">
    <property type="entry name" value="CSAPPISMRASE"/>
</dbReference>
<feature type="domain" description="PPIase cyclophilin-type" evidence="6">
    <location>
        <begin position="16"/>
        <end position="158"/>
    </location>
</feature>
<dbReference type="Proteomes" id="UP000095679">
    <property type="component" value="Unassembled WGS sequence"/>
</dbReference>
<dbReference type="EMBL" id="CYZL01000007">
    <property type="protein sequence ID" value="CUO05408.1"/>
    <property type="molecule type" value="Genomic_DNA"/>
</dbReference>
<evidence type="ECO:0000313" key="14">
    <source>
        <dbReference type="Proteomes" id="UP000095679"/>
    </source>
</evidence>
<evidence type="ECO:0000313" key="18">
    <source>
        <dbReference type="Proteomes" id="UP000286561"/>
    </source>
</evidence>
<dbReference type="Proteomes" id="UP000283497">
    <property type="component" value="Unassembled WGS sequence"/>
</dbReference>
<dbReference type="InterPro" id="IPR024936">
    <property type="entry name" value="Cyclophilin-type_PPIase"/>
</dbReference>
<dbReference type="PROSITE" id="PS00170">
    <property type="entry name" value="CSA_PPIASE_1"/>
    <property type="match status" value="1"/>
</dbReference>
<comment type="catalytic activity">
    <reaction evidence="5">
        <text>[protein]-peptidylproline (omega=180) = [protein]-peptidylproline (omega=0)</text>
        <dbReference type="Rhea" id="RHEA:16237"/>
        <dbReference type="Rhea" id="RHEA-COMP:10747"/>
        <dbReference type="Rhea" id="RHEA-COMP:10748"/>
        <dbReference type="ChEBI" id="CHEBI:83833"/>
        <dbReference type="ChEBI" id="CHEBI:83834"/>
        <dbReference type="EC" id="5.2.1.8"/>
    </reaction>
</comment>
<sequence>MANPIVTITMENGDVIKAELYPQIAPNTVNNFISLVKKGFYDGLIFHRVIKGFMIQGGCPLGNGTGNPGYSIKGEFSNNGFTNQLKHEAGVLSMARSMMPNSAGSQFFIMHKAAPHLDGEYAAFGKVIEGMDVVDKIASVKTFMDSPYEKQVMASVTVDTQGEEYPEPEKIEK</sequence>
<comment type="similarity">
    <text evidence="2 5">Belongs to the cyclophilin-type PPIase family.</text>
</comment>
<evidence type="ECO:0000313" key="13">
    <source>
        <dbReference type="Proteomes" id="UP000095390"/>
    </source>
</evidence>
<dbReference type="EMBL" id="QSID01000009">
    <property type="protein sequence ID" value="RHC64105.1"/>
    <property type="molecule type" value="Genomic_DNA"/>
</dbReference>
<dbReference type="InterPro" id="IPR020892">
    <property type="entry name" value="Cyclophilin-type_PPIase_CS"/>
</dbReference>
<evidence type="ECO:0000313" key="10">
    <source>
        <dbReference type="EMBL" id="RGZ84685.1"/>
    </source>
</evidence>
<evidence type="ECO:0000256" key="5">
    <source>
        <dbReference type="RuleBase" id="RU363019"/>
    </source>
</evidence>
<dbReference type="Proteomes" id="UP000284621">
    <property type="component" value="Unassembled WGS sequence"/>
</dbReference>
<dbReference type="RefSeq" id="WP_005348912.1">
    <property type="nucleotide sequence ID" value="NZ_BLYK01000013.1"/>
</dbReference>
<evidence type="ECO:0000256" key="3">
    <source>
        <dbReference type="ARBA" id="ARBA00023110"/>
    </source>
</evidence>
<organism evidence="7 13">
    <name type="scientific">Anaerobutyricum hallii</name>
    <dbReference type="NCBI Taxonomy" id="39488"/>
    <lineage>
        <taxon>Bacteria</taxon>
        <taxon>Bacillati</taxon>
        <taxon>Bacillota</taxon>
        <taxon>Clostridia</taxon>
        <taxon>Lachnospirales</taxon>
        <taxon>Lachnospiraceae</taxon>
        <taxon>Anaerobutyricum</taxon>
    </lineage>
</organism>
<dbReference type="AlphaFoldDB" id="A0A173TTI9"/>
<dbReference type="SUPFAM" id="SSF50891">
    <property type="entry name" value="Cyclophilin-like"/>
    <property type="match status" value="1"/>
</dbReference>
<protein>
    <recommendedName>
        <fullName evidence="5">Peptidyl-prolyl cis-trans isomerase</fullName>
        <shortName evidence="5">PPIase</shortName>
        <ecNumber evidence="5">5.2.1.8</ecNumber>
    </recommendedName>
</protein>
<dbReference type="SMR" id="A0A173TTI9"/>
<keyword evidence="4 5" id="KW-0413">Isomerase</keyword>
<dbReference type="Proteomes" id="UP000262524">
    <property type="component" value="Unassembled WGS sequence"/>
</dbReference>
<dbReference type="GO" id="GO:0006457">
    <property type="term" value="P:protein folding"/>
    <property type="evidence" value="ECO:0007669"/>
    <property type="project" value="InterPro"/>
</dbReference>
<comment type="function">
    <text evidence="1 5">PPIases accelerate the folding of proteins. It catalyzes the cis-trans isomerization of proline imidic peptide bonds in oligopeptides.</text>
</comment>
<accession>A0A173TTI9</accession>
<keyword evidence="3 5" id="KW-0697">Rotamase</keyword>
<evidence type="ECO:0000256" key="4">
    <source>
        <dbReference type="ARBA" id="ARBA00023235"/>
    </source>
</evidence>
<dbReference type="EMBL" id="QSEP01000014">
    <property type="protein sequence ID" value="RGZ84685.1"/>
    <property type="molecule type" value="Genomic_DNA"/>
</dbReference>
<dbReference type="EC" id="5.2.1.8" evidence="5"/>
<reference evidence="15 16" key="2">
    <citation type="submission" date="2018-08" db="EMBL/GenBank/DDBJ databases">
        <title>A genome reference for cultivated species of the human gut microbiota.</title>
        <authorList>
            <person name="Zou Y."/>
            <person name="Xue W."/>
            <person name="Luo G."/>
        </authorList>
    </citation>
    <scope>NUCLEOTIDE SEQUENCE [LARGE SCALE GENOMIC DNA]</scope>
    <source>
        <strain evidence="12 16">AF45-14BH</strain>
        <strain evidence="11 17">AM34-3LB</strain>
        <strain evidence="10 18">AM48-23BH</strain>
        <strain evidence="9 15">TM10-1AC</strain>
    </source>
</reference>
<evidence type="ECO:0000313" key="12">
    <source>
        <dbReference type="EMBL" id="RHK38427.1"/>
    </source>
</evidence>
<dbReference type="Proteomes" id="UP000095390">
    <property type="component" value="Unassembled WGS sequence"/>
</dbReference>
<keyword evidence="17" id="KW-1185">Reference proteome</keyword>
<evidence type="ECO:0000313" key="7">
    <source>
        <dbReference type="EMBL" id="CUN05496.1"/>
    </source>
</evidence>
<dbReference type="Pfam" id="PF00160">
    <property type="entry name" value="Pro_isomerase"/>
    <property type="match status" value="1"/>
</dbReference>
<evidence type="ECO:0000313" key="9">
    <source>
        <dbReference type="EMBL" id="RGI90563.1"/>
    </source>
</evidence>
<evidence type="ECO:0000256" key="2">
    <source>
        <dbReference type="ARBA" id="ARBA00007365"/>
    </source>
</evidence>
<dbReference type="GO" id="GO:0003755">
    <property type="term" value="F:peptidyl-prolyl cis-trans isomerase activity"/>
    <property type="evidence" value="ECO:0007669"/>
    <property type="project" value="UniProtKB-UniRule"/>
</dbReference>
<gene>
    <name evidence="7" type="primary">ppiB</name>
    <name evidence="12" type="ORF">DW068_09460</name>
    <name evidence="11" type="ORF">DW833_08545</name>
    <name evidence="10" type="ORF">DW972_04330</name>
    <name evidence="9" type="ORF">DXD91_04450</name>
    <name evidence="8" type="ORF">ERS852450_01085</name>
    <name evidence="7" type="ORF">ERS852578_01904</name>
</gene>
<dbReference type="GeneID" id="75049645"/>
<dbReference type="CDD" id="cd00317">
    <property type="entry name" value="cyclophilin"/>
    <property type="match status" value="1"/>
</dbReference>
<evidence type="ECO:0000256" key="1">
    <source>
        <dbReference type="ARBA" id="ARBA00002388"/>
    </source>
</evidence>
<evidence type="ECO:0000313" key="11">
    <source>
        <dbReference type="EMBL" id="RHC64105.1"/>
    </source>
</evidence>
<dbReference type="PROSITE" id="PS50072">
    <property type="entry name" value="CSA_PPIASE_2"/>
    <property type="match status" value="1"/>
</dbReference>
<evidence type="ECO:0000313" key="15">
    <source>
        <dbReference type="Proteomes" id="UP000262524"/>
    </source>
</evidence>
<evidence type="ECO:0000313" key="17">
    <source>
        <dbReference type="Proteomes" id="UP000284621"/>
    </source>
</evidence>
<proteinExistence type="inferred from homology"/>
<evidence type="ECO:0000313" key="8">
    <source>
        <dbReference type="EMBL" id="CUO05408.1"/>
    </source>
</evidence>
<dbReference type="PIRSF" id="PIRSF001467">
    <property type="entry name" value="Peptidylpro_ismrse"/>
    <property type="match status" value="1"/>
</dbReference>
<name>A0A173TTI9_9FIRM</name>
<evidence type="ECO:0000259" key="6">
    <source>
        <dbReference type="PROSITE" id="PS50072"/>
    </source>
</evidence>